<sequence length="125" mass="14410">MLHLWGIPLPLLCLKNRFLHKILAILLLGVFIFNTTPREFIHQVFMDHHDTRDNPITHDGLAFSTKHTHCQFLHLEPEPYQHTSTFFAVSEQVVLWRYAPPVMPVVAHGDYRLLSPRAPPAIASL</sequence>
<dbReference type="Proteomes" id="UP000183788">
    <property type="component" value="Unassembled WGS sequence"/>
</dbReference>
<dbReference type="STRING" id="1004.SAMN05661012_01929"/>
<evidence type="ECO:0000313" key="2">
    <source>
        <dbReference type="Proteomes" id="UP000183788"/>
    </source>
</evidence>
<reference evidence="1 2" key="1">
    <citation type="submission" date="2016-11" db="EMBL/GenBank/DDBJ databases">
        <authorList>
            <person name="Jaros S."/>
            <person name="Januszkiewicz K."/>
            <person name="Wedrychowicz H."/>
        </authorList>
    </citation>
    <scope>NUCLEOTIDE SEQUENCE [LARGE SCALE GENOMIC DNA]</scope>
    <source>
        <strain evidence="1 2">DSM 784</strain>
    </source>
</reference>
<evidence type="ECO:0000313" key="1">
    <source>
        <dbReference type="EMBL" id="SFW46488.1"/>
    </source>
</evidence>
<organism evidence="1 2">
    <name type="scientific">Chitinophaga sancti</name>
    <dbReference type="NCBI Taxonomy" id="1004"/>
    <lineage>
        <taxon>Bacteria</taxon>
        <taxon>Pseudomonadati</taxon>
        <taxon>Bacteroidota</taxon>
        <taxon>Chitinophagia</taxon>
        <taxon>Chitinophagales</taxon>
        <taxon>Chitinophagaceae</taxon>
        <taxon>Chitinophaga</taxon>
    </lineage>
</organism>
<dbReference type="EMBL" id="FPIZ01000005">
    <property type="protein sequence ID" value="SFW46488.1"/>
    <property type="molecule type" value="Genomic_DNA"/>
</dbReference>
<accession>A0A1K1PFD6</accession>
<name>A0A1K1PFD6_9BACT</name>
<protein>
    <submittedName>
        <fullName evidence="1">Uncharacterized protein</fullName>
    </submittedName>
</protein>
<proteinExistence type="predicted"/>
<gene>
    <name evidence="1" type="ORF">SAMN05661012_01929</name>
</gene>
<dbReference type="AlphaFoldDB" id="A0A1K1PFD6"/>